<dbReference type="Pfam" id="PF00571">
    <property type="entry name" value="CBS"/>
    <property type="match status" value="1"/>
</dbReference>
<evidence type="ECO:0000256" key="5">
    <source>
        <dbReference type="ARBA" id="ARBA00023125"/>
    </source>
</evidence>
<dbReference type="SUPFAM" id="SSF54631">
    <property type="entry name" value="CBS-domain pair"/>
    <property type="match status" value="1"/>
</dbReference>
<evidence type="ECO:0000259" key="10">
    <source>
        <dbReference type="PROSITE" id="PS51371"/>
    </source>
</evidence>
<evidence type="ECO:0000256" key="6">
    <source>
        <dbReference type="ARBA" id="ARBA00023163"/>
    </source>
</evidence>
<dbReference type="GO" id="GO:0005524">
    <property type="term" value="F:ATP binding"/>
    <property type="evidence" value="ECO:0007669"/>
    <property type="project" value="UniProtKB-KW"/>
</dbReference>
<dbReference type="PROSITE" id="PS00675">
    <property type="entry name" value="SIGMA54_INTERACT_1"/>
    <property type="match status" value="1"/>
</dbReference>
<dbReference type="PANTHER" id="PTHR32071">
    <property type="entry name" value="TRANSCRIPTIONAL REGULATORY PROTEIN"/>
    <property type="match status" value="1"/>
</dbReference>
<dbReference type="EMBL" id="WEIO01000005">
    <property type="protein sequence ID" value="KAB7706615.1"/>
    <property type="molecule type" value="Genomic_DNA"/>
</dbReference>
<dbReference type="InterPro" id="IPR025944">
    <property type="entry name" value="Sigma_54_int_dom_CS"/>
</dbReference>
<evidence type="ECO:0000259" key="9">
    <source>
        <dbReference type="PROSITE" id="PS50045"/>
    </source>
</evidence>
<keyword evidence="1" id="KW-0547">Nucleotide-binding</keyword>
<organism evidence="11 12">
    <name type="scientific">Bacillus aerolatus</name>
    <dbReference type="NCBI Taxonomy" id="2653354"/>
    <lineage>
        <taxon>Bacteria</taxon>
        <taxon>Bacillati</taxon>
        <taxon>Bacillota</taxon>
        <taxon>Bacilli</taxon>
        <taxon>Bacillales</taxon>
        <taxon>Bacillaceae</taxon>
        <taxon>Bacillus</taxon>
    </lineage>
</organism>
<sequence length="676" mass="76212">MRWKWQEILLPLPPRVSSQATVQDVIDLLAREESRVAFIYEKEKLVGYLTLADLLKQVTDASSLTQPIDFEKDLLLVRETGWVEFCHNCHIVAGVNEQNEAVGYITIQEAKDTLTRLQLEFLNHGLNSAEIGIVTTNQQFEVNFMNETAGQILGLPRSILAGRSYKNILAADVEMEAILAGDKKFGVDSSFNFKKMTGHFSPVYHNGQAQGIVHVFYLQEHLEKAVSELQFVRELSEELQAIYAASNEQILVIQPSGEITSVAGAFLQEFWRPYSKEELIRLNVYDLEAKGLFEPNIVDLCLKEQHRVSAAQSNKQNINILSTAAPVFKKGELEKIIVLSRDVSTEEPLQKKKPEDENRDTPNFMKNLVYRSLVMTELVEKIKEVAETDSTVLISGESGAGKEVIASRIHSYSQRSNETFVTINCGAIPENLLESELFGHEKGAFTSAVEKKKGLFEAADGGTIFLDEISEIPLHMQVKLLRVLQEREIVRVGGLVPIKVNVRVLAATNRNLRKMVTAQTFREDLFYRLHVIPLQIPPLRKRKEDIAPLALYFLDELNAAYKKEKKFSREGLQLLESYQWPGNIRELQNVMERLVVMGRKEVISGDDVFRAVWNTETEESAHLTVRGIMPLKEAVEEVEDQLIRLAVGKYGTAAKASSVLGVSASTISRRMKKALK</sequence>
<evidence type="ECO:0000256" key="2">
    <source>
        <dbReference type="ARBA" id="ARBA00022797"/>
    </source>
</evidence>
<dbReference type="PROSITE" id="PS51371">
    <property type="entry name" value="CBS"/>
    <property type="match status" value="1"/>
</dbReference>
<feature type="domain" description="Sigma-54 factor interaction" evidence="9">
    <location>
        <begin position="368"/>
        <end position="596"/>
    </location>
</feature>
<keyword evidence="6" id="KW-0804">Transcription</keyword>
<keyword evidence="3" id="KW-0067">ATP-binding</keyword>
<feature type="domain" description="CBS" evidence="10">
    <location>
        <begin position="9"/>
        <end position="64"/>
    </location>
</feature>
<dbReference type="InterPro" id="IPR025662">
    <property type="entry name" value="Sigma_54_int_dom_ATP-bd_1"/>
</dbReference>
<dbReference type="InterPro" id="IPR025943">
    <property type="entry name" value="Sigma_54_int_dom_ATP-bd_2"/>
</dbReference>
<dbReference type="SMART" id="SM00382">
    <property type="entry name" value="AAA"/>
    <property type="match status" value="1"/>
</dbReference>
<dbReference type="InterPro" id="IPR027417">
    <property type="entry name" value="P-loop_NTPase"/>
</dbReference>
<keyword evidence="12" id="KW-1185">Reference proteome</keyword>
<evidence type="ECO:0000256" key="8">
    <source>
        <dbReference type="PROSITE-ProRule" id="PRU00703"/>
    </source>
</evidence>
<gene>
    <name evidence="11" type="ORF">F9802_10485</name>
</gene>
<keyword evidence="2" id="KW-0058">Aromatic hydrocarbons catabolism</keyword>
<dbReference type="SMART" id="SM00091">
    <property type="entry name" value="PAS"/>
    <property type="match status" value="2"/>
</dbReference>
<dbReference type="AlphaFoldDB" id="A0A6I1FF98"/>
<evidence type="ECO:0000256" key="4">
    <source>
        <dbReference type="ARBA" id="ARBA00023015"/>
    </source>
</evidence>
<dbReference type="InterPro" id="IPR000014">
    <property type="entry name" value="PAS"/>
</dbReference>
<dbReference type="CDD" id="cd00009">
    <property type="entry name" value="AAA"/>
    <property type="match status" value="1"/>
</dbReference>
<dbReference type="SUPFAM" id="SSF55785">
    <property type="entry name" value="PYP-like sensor domain (PAS domain)"/>
    <property type="match status" value="1"/>
</dbReference>
<reference evidence="11 12" key="1">
    <citation type="submission" date="2019-10" db="EMBL/GenBank/DDBJ databases">
        <title>Bacillus aerolatum sp. nov., isolated from bioaerosol of sport playgrounds.</title>
        <authorList>
            <person name="Chen P."/>
            <person name="Zhang G."/>
        </authorList>
    </citation>
    <scope>NUCLEOTIDE SEQUENCE [LARGE SCALE GENOMIC DNA]</scope>
    <source>
        <strain evidence="11 12">CX253</strain>
    </source>
</reference>
<evidence type="ECO:0000313" key="12">
    <source>
        <dbReference type="Proteomes" id="UP000429595"/>
    </source>
</evidence>
<dbReference type="Pfam" id="PF18024">
    <property type="entry name" value="HTH_50"/>
    <property type="match status" value="1"/>
</dbReference>
<name>A0A6I1FF98_9BACI</name>
<protein>
    <recommendedName>
        <fullName evidence="7">HTH-type transcriptional regulatory protein TyrR</fullName>
    </recommendedName>
</protein>
<dbReference type="PROSITE" id="PS00688">
    <property type="entry name" value="SIGMA54_INTERACT_3"/>
    <property type="match status" value="1"/>
</dbReference>
<accession>A0A6I1FF98</accession>
<dbReference type="Gene3D" id="1.10.10.60">
    <property type="entry name" value="Homeodomain-like"/>
    <property type="match status" value="1"/>
</dbReference>
<dbReference type="PROSITE" id="PS50045">
    <property type="entry name" value="SIGMA54_INTERACT_4"/>
    <property type="match status" value="1"/>
</dbReference>
<dbReference type="Gene3D" id="3.40.50.300">
    <property type="entry name" value="P-loop containing nucleotide triphosphate hydrolases"/>
    <property type="match status" value="1"/>
</dbReference>
<keyword evidence="4" id="KW-0805">Transcription regulation</keyword>
<keyword evidence="5" id="KW-0238">DNA-binding</keyword>
<dbReference type="GO" id="GO:0006355">
    <property type="term" value="P:regulation of DNA-templated transcription"/>
    <property type="evidence" value="ECO:0007669"/>
    <property type="project" value="InterPro"/>
</dbReference>
<comment type="caution">
    <text evidence="11">The sequence shown here is derived from an EMBL/GenBank/DDBJ whole genome shotgun (WGS) entry which is preliminary data.</text>
</comment>
<evidence type="ECO:0000313" key="11">
    <source>
        <dbReference type="EMBL" id="KAB7706615.1"/>
    </source>
</evidence>
<dbReference type="Pfam" id="PF25601">
    <property type="entry name" value="AAA_lid_14"/>
    <property type="match status" value="1"/>
</dbReference>
<dbReference type="InterPro" id="IPR035965">
    <property type="entry name" value="PAS-like_dom_sf"/>
</dbReference>
<dbReference type="FunFam" id="3.40.50.300:FF:000006">
    <property type="entry name" value="DNA-binding transcriptional regulator NtrC"/>
    <property type="match status" value="1"/>
</dbReference>
<dbReference type="InterPro" id="IPR030828">
    <property type="entry name" value="HTH_TyrR"/>
</dbReference>
<dbReference type="InterPro" id="IPR002078">
    <property type="entry name" value="Sigma_54_int"/>
</dbReference>
<evidence type="ECO:0000256" key="3">
    <source>
        <dbReference type="ARBA" id="ARBA00022840"/>
    </source>
</evidence>
<dbReference type="GO" id="GO:0003677">
    <property type="term" value="F:DNA binding"/>
    <property type="evidence" value="ECO:0007669"/>
    <property type="project" value="UniProtKB-KW"/>
</dbReference>
<dbReference type="Pfam" id="PF13426">
    <property type="entry name" value="PAS_9"/>
    <property type="match status" value="1"/>
</dbReference>
<dbReference type="PANTHER" id="PTHR32071:SF121">
    <property type="entry name" value="SIGMA L-DEPENDENT TRANSCRIPTIONAL REGULATOR YQIR-RELATED"/>
    <property type="match status" value="1"/>
</dbReference>
<dbReference type="InterPro" id="IPR003593">
    <property type="entry name" value="AAA+_ATPase"/>
</dbReference>
<evidence type="ECO:0000256" key="7">
    <source>
        <dbReference type="ARBA" id="ARBA00029500"/>
    </source>
</evidence>
<dbReference type="Gene3D" id="1.10.8.60">
    <property type="match status" value="1"/>
</dbReference>
<dbReference type="SUPFAM" id="SSF52540">
    <property type="entry name" value="P-loop containing nucleoside triphosphate hydrolases"/>
    <property type="match status" value="1"/>
</dbReference>
<dbReference type="RefSeq" id="WP_152151679.1">
    <property type="nucleotide sequence ID" value="NZ_WEIO01000005.1"/>
</dbReference>
<dbReference type="InterPro" id="IPR046342">
    <property type="entry name" value="CBS_dom_sf"/>
</dbReference>
<dbReference type="Gene3D" id="3.30.450.20">
    <property type="entry name" value="PAS domain"/>
    <property type="match status" value="2"/>
</dbReference>
<proteinExistence type="predicted"/>
<dbReference type="InterPro" id="IPR009057">
    <property type="entry name" value="Homeodomain-like_sf"/>
</dbReference>
<evidence type="ECO:0000256" key="1">
    <source>
        <dbReference type="ARBA" id="ARBA00022741"/>
    </source>
</evidence>
<dbReference type="InterPro" id="IPR000644">
    <property type="entry name" value="CBS_dom"/>
</dbReference>
<dbReference type="Pfam" id="PF00158">
    <property type="entry name" value="Sigma54_activat"/>
    <property type="match status" value="1"/>
</dbReference>
<dbReference type="PROSITE" id="PS00676">
    <property type="entry name" value="SIGMA54_INTERACT_2"/>
    <property type="match status" value="1"/>
</dbReference>
<dbReference type="InterPro" id="IPR058031">
    <property type="entry name" value="AAA_lid_NorR"/>
</dbReference>
<keyword evidence="8" id="KW-0129">CBS domain</keyword>
<dbReference type="SUPFAM" id="SSF46689">
    <property type="entry name" value="Homeodomain-like"/>
    <property type="match status" value="1"/>
</dbReference>
<dbReference type="Proteomes" id="UP000429595">
    <property type="component" value="Unassembled WGS sequence"/>
</dbReference>